<dbReference type="InterPro" id="IPR001623">
    <property type="entry name" value="DnaJ_domain"/>
</dbReference>
<feature type="domain" description="J" evidence="6">
    <location>
        <begin position="5"/>
        <end position="70"/>
    </location>
</feature>
<dbReference type="GO" id="GO:0051082">
    <property type="term" value="F:unfolded protein binding"/>
    <property type="evidence" value="ECO:0007669"/>
    <property type="project" value="InterPro"/>
</dbReference>
<dbReference type="KEGG" id="ccos:Pan44_21740"/>
<dbReference type="GO" id="GO:0008270">
    <property type="term" value="F:zinc ion binding"/>
    <property type="evidence" value="ECO:0007669"/>
    <property type="project" value="UniProtKB-KW"/>
</dbReference>
<dbReference type="Proteomes" id="UP000315700">
    <property type="component" value="Chromosome"/>
</dbReference>
<name>A0A517SDG1_9PLAN</name>
<dbReference type="GO" id="GO:0005737">
    <property type="term" value="C:cytoplasm"/>
    <property type="evidence" value="ECO:0007669"/>
    <property type="project" value="TreeGrafter"/>
</dbReference>
<dbReference type="AlphaFoldDB" id="A0A517SDG1"/>
<dbReference type="Gene3D" id="1.10.287.110">
    <property type="entry name" value="DnaJ domain"/>
    <property type="match status" value="1"/>
</dbReference>
<evidence type="ECO:0000313" key="8">
    <source>
        <dbReference type="Proteomes" id="UP000315700"/>
    </source>
</evidence>
<organism evidence="7 8">
    <name type="scientific">Caulifigura coniformis</name>
    <dbReference type="NCBI Taxonomy" id="2527983"/>
    <lineage>
        <taxon>Bacteria</taxon>
        <taxon>Pseudomonadati</taxon>
        <taxon>Planctomycetota</taxon>
        <taxon>Planctomycetia</taxon>
        <taxon>Planctomycetales</taxon>
        <taxon>Planctomycetaceae</taxon>
        <taxon>Caulifigura</taxon>
    </lineage>
</organism>
<dbReference type="FunFam" id="2.60.260.20:FF:000005">
    <property type="entry name" value="Chaperone protein dnaJ 1, mitochondrial"/>
    <property type="match status" value="1"/>
</dbReference>
<keyword evidence="3" id="KW-0863">Zinc-finger</keyword>
<evidence type="ECO:0000256" key="2">
    <source>
        <dbReference type="ARBA" id="ARBA00022737"/>
    </source>
</evidence>
<sequence length="305" mass="32606">MPSTDYYSQLGISRTATADEIRKAYKKIAKESHPDVKPGDKAAAERFKQAAEAYEVLGDEDKRKKYDQFGEHWKHADQMGAGGRGGARGSAGGGPQFDFDPSDLFGGGFDLGDLFGGRGRKARAQRGSDLQTEIQVPFSVAALGGSHDLTLATGSSQERLTVKIPAGMKDGGVVRLRGQGQAGQSGGPAGDLLVTVRVAPHPYFKREQDDLIIEVPVTFTEAALGAKVDVPTLNEGLVTLKIPTGSSSGTRLRMKGKGIVNPKTKAYGDQYVVVKIVSPPMQGRVKELLEELAQESPQNPRGTLW</sequence>
<dbReference type="SUPFAM" id="SSF49493">
    <property type="entry name" value="HSP40/DnaJ peptide-binding domain"/>
    <property type="match status" value="2"/>
</dbReference>
<dbReference type="InterPro" id="IPR002939">
    <property type="entry name" value="DnaJ_C"/>
</dbReference>
<dbReference type="SMART" id="SM00271">
    <property type="entry name" value="DnaJ"/>
    <property type="match status" value="1"/>
</dbReference>
<dbReference type="Gene3D" id="2.60.260.20">
    <property type="entry name" value="Urease metallochaperone UreE, N-terminal domain"/>
    <property type="match status" value="2"/>
</dbReference>
<dbReference type="Pfam" id="PF01556">
    <property type="entry name" value="DnaJ_C"/>
    <property type="match status" value="1"/>
</dbReference>
<evidence type="ECO:0000256" key="4">
    <source>
        <dbReference type="ARBA" id="ARBA00022833"/>
    </source>
</evidence>
<keyword evidence="1" id="KW-0479">Metal-binding</keyword>
<proteinExistence type="predicted"/>
<evidence type="ECO:0000259" key="6">
    <source>
        <dbReference type="PROSITE" id="PS50076"/>
    </source>
</evidence>
<evidence type="ECO:0000256" key="3">
    <source>
        <dbReference type="ARBA" id="ARBA00022771"/>
    </source>
</evidence>
<dbReference type="PRINTS" id="PR00625">
    <property type="entry name" value="JDOMAIN"/>
</dbReference>
<dbReference type="CDD" id="cd10747">
    <property type="entry name" value="DnaJ_C"/>
    <property type="match status" value="1"/>
</dbReference>
<keyword evidence="5" id="KW-0143">Chaperone</keyword>
<dbReference type="InterPro" id="IPR036869">
    <property type="entry name" value="J_dom_sf"/>
</dbReference>
<evidence type="ECO:0000256" key="5">
    <source>
        <dbReference type="ARBA" id="ARBA00023186"/>
    </source>
</evidence>
<dbReference type="GO" id="GO:0042026">
    <property type="term" value="P:protein refolding"/>
    <property type="evidence" value="ECO:0007669"/>
    <property type="project" value="TreeGrafter"/>
</dbReference>
<keyword evidence="2" id="KW-0677">Repeat</keyword>
<gene>
    <name evidence="7" type="primary">cbpA</name>
    <name evidence="7" type="ORF">Pan44_21740</name>
</gene>
<dbReference type="CDD" id="cd06257">
    <property type="entry name" value="DnaJ"/>
    <property type="match status" value="1"/>
</dbReference>
<protein>
    <submittedName>
        <fullName evidence="7">Curved DNA-binding protein</fullName>
    </submittedName>
</protein>
<dbReference type="SUPFAM" id="SSF46565">
    <property type="entry name" value="Chaperone J-domain"/>
    <property type="match status" value="1"/>
</dbReference>
<dbReference type="RefSeq" id="WP_145029949.1">
    <property type="nucleotide sequence ID" value="NZ_CP036271.1"/>
</dbReference>
<dbReference type="PROSITE" id="PS50076">
    <property type="entry name" value="DNAJ_2"/>
    <property type="match status" value="1"/>
</dbReference>
<reference evidence="7 8" key="1">
    <citation type="submission" date="2019-02" db="EMBL/GenBank/DDBJ databases">
        <title>Deep-cultivation of Planctomycetes and their phenomic and genomic characterization uncovers novel biology.</title>
        <authorList>
            <person name="Wiegand S."/>
            <person name="Jogler M."/>
            <person name="Boedeker C."/>
            <person name="Pinto D."/>
            <person name="Vollmers J."/>
            <person name="Rivas-Marin E."/>
            <person name="Kohn T."/>
            <person name="Peeters S.H."/>
            <person name="Heuer A."/>
            <person name="Rast P."/>
            <person name="Oberbeckmann S."/>
            <person name="Bunk B."/>
            <person name="Jeske O."/>
            <person name="Meyerdierks A."/>
            <person name="Storesund J.E."/>
            <person name="Kallscheuer N."/>
            <person name="Luecker S."/>
            <person name="Lage O.M."/>
            <person name="Pohl T."/>
            <person name="Merkel B.J."/>
            <person name="Hornburger P."/>
            <person name="Mueller R.-W."/>
            <person name="Bruemmer F."/>
            <person name="Labrenz M."/>
            <person name="Spormann A.M."/>
            <person name="Op den Camp H."/>
            <person name="Overmann J."/>
            <person name="Amann R."/>
            <person name="Jetten M.S.M."/>
            <person name="Mascher T."/>
            <person name="Medema M.H."/>
            <person name="Devos D.P."/>
            <person name="Kaster A.-K."/>
            <person name="Ovreas L."/>
            <person name="Rohde M."/>
            <person name="Galperin M.Y."/>
            <person name="Jogler C."/>
        </authorList>
    </citation>
    <scope>NUCLEOTIDE SEQUENCE [LARGE SCALE GENOMIC DNA]</scope>
    <source>
        <strain evidence="7 8">Pan44</strain>
    </source>
</reference>
<dbReference type="PANTHER" id="PTHR43096">
    <property type="entry name" value="DNAJ HOMOLOG 1, MITOCHONDRIAL-RELATED"/>
    <property type="match status" value="1"/>
</dbReference>
<dbReference type="InterPro" id="IPR008971">
    <property type="entry name" value="HSP40/DnaJ_pept-bd"/>
</dbReference>
<dbReference type="InterPro" id="IPR018253">
    <property type="entry name" value="DnaJ_domain_CS"/>
</dbReference>
<evidence type="ECO:0000313" key="7">
    <source>
        <dbReference type="EMBL" id="QDT54147.1"/>
    </source>
</evidence>
<evidence type="ECO:0000256" key="1">
    <source>
        <dbReference type="ARBA" id="ARBA00022723"/>
    </source>
</evidence>
<accession>A0A517SDG1</accession>
<dbReference type="PROSITE" id="PS00636">
    <property type="entry name" value="DNAJ_1"/>
    <property type="match status" value="1"/>
</dbReference>
<dbReference type="OrthoDB" id="9779889at2"/>
<dbReference type="InParanoid" id="A0A517SDG1"/>
<keyword evidence="4" id="KW-0862">Zinc</keyword>
<dbReference type="GO" id="GO:0003677">
    <property type="term" value="F:DNA binding"/>
    <property type="evidence" value="ECO:0007669"/>
    <property type="project" value="UniProtKB-KW"/>
</dbReference>
<dbReference type="Pfam" id="PF00226">
    <property type="entry name" value="DnaJ"/>
    <property type="match status" value="1"/>
</dbReference>
<dbReference type="EMBL" id="CP036271">
    <property type="protein sequence ID" value="QDT54147.1"/>
    <property type="molecule type" value="Genomic_DNA"/>
</dbReference>
<dbReference type="PANTHER" id="PTHR43096:SF48">
    <property type="entry name" value="CHAPERONE PROTEIN DNAJ"/>
    <property type="match status" value="1"/>
</dbReference>
<keyword evidence="8" id="KW-1185">Reference proteome</keyword>
<keyword evidence="7" id="KW-0238">DNA-binding</keyword>